<name>A0A4V2ELV4_9PSEU</name>
<feature type="transmembrane region" description="Helical" evidence="1">
    <location>
        <begin position="269"/>
        <end position="290"/>
    </location>
</feature>
<keyword evidence="1" id="KW-0812">Transmembrane</keyword>
<proteinExistence type="predicted"/>
<reference evidence="2 3" key="1">
    <citation type="submission" date="2019-02" db="EMBL/GenBank/DDBJ databases">
        <title>Draft genome sequence of Amycolatopsis sp. 8-3EHSu isolated from roots of Suaeda maritima.</title>
        <authorList>
            <person name="Duangmal K."/>
            <person name="Chantavorakit T."/>
        </authorList>
    </citation>
    <scope>NUCLEOTIDE SEQUENCE [LARGE SCALE GENOMIC DNA]</scope>
    <source>
        <strain evidence="2 3">8-3EHSu</strain>
    </source>
</reference>
<keyword evidence="1" id="KW-0472">Membrane</keyword>
<evidence type="ECO:0000313" key="2">
    <source>
        <dbReference type="EMBL" id="RZQ62875.1"/>
    </source>
</evidence>
<accession>A0A4V2ELV4</accession>
<dbReference type="EMBL" id="SFCC01000008">
    <property type="protein sequence ID" value="RZQ62875.1"/>
    <property type="molecule type" value="Genomic_DNA"/>
</dbReference>
<keyword evidence="3" id="KW-1185">Reference proteome</keyword>
<protein>
    <submittedName>
        <fullName evidence="2">DUF418 domain-containing protein</fullName>
    </submittedName>
</protein>
<keyword evidence="1" id="KW-1133">Transmembrane helix</keyword>
<dbReference type="Proteomes" id="UP000292003">
    <property type="component" value="Unassembled WGS sequence"/>
</dbReference>
<gene>
    <name evidence="2" type="ORF">EWH70_16880</name>
</gene>
<feature type="transmembrane region" description="Helical" evidence="1">
    <location>
        <begin position="56"/>
        <end position="74"/>
    </location>
</feature>
<organism evidence="2 3">
    <name type="scientific">Amycolatopsis suaedae</name>
    <dbReference type="NCBI Taxonomy" id="2510978"/>
    <lineage>
        <taxon>Bacteria</taxon>
        <taxon>Bacillati</taxon>
        <taxon>Actinomycetota</taxon>
        <taxon>Actinomycetes</taxon>
        <taxon>Pseudonocardiales</taxon>
        <taxon>Pseudonocardiaceae</taxon>
        <taxon>Amycolatopsis</taxon>
    </lineage>
</organism>
<comment type="caution">
    <text evidence="2">The sequence shown here is derived from an EMBL/GenBank/DDBJ whole genome shotgun (WGS) entry which is preliminary data.</text>
</comment>
<evidence type="ECO:0000256" key="1">
    <source>
        <dbReference type="SAM" id="Phobius"/>
    </source>
</evidence>
<sequence length="390" mass="40940">MYATHVGPDPADGGAASVFRLFEGRSAALFAVLAGVSVALMSGGREPKAGGGRRRVALRLAARAPLLVVLGLFLTSLETGYLVILAYYGACFVLVIPFLGLRVRSLVVAAVVGALAMPLISYGLRVQLAPRDLVLLMPDATPETFAGSGLGYILLVLLVSGTFPALGLMTYLFAGMAIGRLDLGSPVVCRRLVIGGAVLAAVAYTASWVATDVLGGMRTIYAAAAPAAAAAGMPPEEFVQLHMYNIHGTPPTTTPAWLLVDVPHSYTPFDFVACIGVAAAVIGGCQLLAARFPVAVRPLADLGGVILTAYAAHFVAIWLLFGDEETSPFSLAHFLWFGGVALVAAMLWKRWIGRGPLEWLLHVVSRLPERLLSAAAMPVRRLAAAARSPR</sequence>
<feature type="transmembrane region" description="Helical" evidence="1">
    <location>
        <begin position="80"/>
        <end position="99"/>
    </location>
</feature>
<feature type="transmembrane region" description="Helical" evidence="1">
    <location>
        <begin position="327"/>
        <end position="348"/>
    </location>
</feature>
<dbReference type="OrthoDB" id="4966979at2"/>
<feature type="transmembrane region" description="Helical" evidence="1">
    <location>
        <begin position="144"/>
        <end position="172"/>
    </location>
</feature>
<feature type="transmembrane region" description="Helical" evidence="1">
    <location>
        <begin position="192"/>
        <end position="210"/>
    </location>
</feature>
<feature type="transmembrane region" description="Helical" evidence="1">
    <location>
        <begin position="27"/>
        <end position="44"/>
    </location>
</feature>
<feature type="transmembrane region" description="Helical" evidence="1">
    <location>
        <begin position="302"/>
        <end position="321"/>
    </location>
</feature>
<dbReference type="AlphaFoldDB" id="A0A4V2ELV4"/>
<evidence type="ECO:0000313" key="3">
    <source>
        <dbReference type="Proteomes" id="UP000292003"/>
    </source>
</evidence>
<feature type="transmembrane region" description="Helical" evidence="1">
    <location>
        <begin position="106"/>
        <end position="124"/>
    </location>
</feature>